<organism evidence="10 11">
    <name type="scientific">Staphylococcus epidermidis</name>
    <dbReference type="NCBI Taxonomy" id="1282"/>
    <lineage>
        <taxon>Bacteria</taxon>
        <taxon>Bacillati</taxon>
        <taxon>Bacillota</taxon>
        <taxon>Bacilli</taxon>
        <taxon>Bacillales</taxon>
        <taxon>Staphylococcaceae</taxon>
        <taxon>Staphylococcus</taxon>
    </lineage>
</organism>
<dbReference type="PANTHER" id="PTHR48111:SF1">
    <property type="entry name" value="TWO-COMPONENT RESPONSE REGULATOR ORR33"/>
    <property type="match status" value="1"/>
</dbReference>
<feature type="non-terminal residue" evidence="10">
    <location>
        <position position="147"/>
    </location>
</feature>
<dbReference type="InterPro" id="IPR001789">
    <property type="entry name" value="Sig_transdc_resp-reg_receiver"/>
</dbReference>
<dbReference type="InterPro" id="IPR016032">
    <property type="entry name" value="Sig_transdc_resp-reg_C-effctor"/>
</dbReference>
<dbReference type="SUPFAM" id="SSF52172">
    <property type="entry name" value="CheY-like"/>
    <property type="match status" value="1"/>
</dbReference>
<keyword evidence="5" id="KW-0804">Transcription</keyword>
<dbReference type="Proteomes" id="UP000228502">
    <property type="component" value="Unassembled WGS sequence"/>
</dbReference>
<evidence type="ECO:0000256" key="3">
    <source>
        <dbReference type="ARBA" id="ARBA00023015"/>
    </source>
</evidence>
<feature type="DNA-binding region" description="OmpR/PhoB-type" evidence="7">
    <location>
        <begin position="105"/>
        <end position="147"/>
    </location>
</feature>
<evidence type="ECO:0000313" key="10">
    <source>
        <dbReference type="EMBL" id="PIH08858.1"/>
    </source>
</evidence>
<evidence type="ECO:0000256" key="7">
    <source>
        <dbReference type="PROSITE-ProRule" id="PRU01091"/>
    </source>
</evidence>
<dbReference type="GO" id="GO:0032993">
    <property type="term" value="C:protein-DNA complex"/>
    <property type="evidence" value="ECO:0007669"/>
    <property type="project" value="TreeGrafter"/>
</dbReference>
<evidence type="ECO:0000259" key="9">
    <source>
        <dbReference type="PROSITE" id="PS51755"/>
    </source>
</evidence>
<protein>
    <submittedName>
        <fullName evidence="10">DNA-binding response regulator</fullName>
    </submittedName>
</protein>
<dbReference type="InterPro" id="IPR001867">
    <property type="entry name" value="OmpR/PhoB-type_DNA-bd"/>
</dbReference>
<keyword evidence="3" id="KW-0805">Transcription regulation</keyword>
<dbReference type="Gene3D" id="3.40.50.2300">
    <property type="match status" value="1"/>
</dbReference>
<evidence type="ECO:0000256" key="1">
    <source>
        <dbReference type="ARBA" id="ARBA00022553"/>
    </source>
</evidence>
<dbReference type="EMBL" id="PEJG01000202">
    <property type="protein sequence ID" value="PIH08858.1"/>
    <property type="molecule type" value="Genomic_DNA"/>
</dbReference>
<comment type="caution">
    <text evidence="10">The sequence shown here is derived from an EMBL/GenBank/DDBJ whole genome shotgun (WGS) entry which is preliminary data.</text>
</comment>
<reference evidence="10 11" key="1">
    <citation type="submission" date="2017-10" db="EMBL/GenBank/DDBJ databases">
        <title>genome sequences of Staph epi in chlorhexidine trial.</title>
        <authorList>
            <person name="Greninger A.L."/>
            <person name="Addetia A."/>
            <person name="Qin X."/>
            <person name="Zerr D."/>
        </authorList>
    </citation>
    <scope>NUCLEOTIDE SEQUENCE [LARGE SCALE GENOMIC DNA]</scope>
    <source>
        <strain evidence="10 11">SCH-17</strain>
    </source>
</reference>
<dbReference type="PROSITE" id="PS50110">
    <property type="entry name" value="RESPONSE_REGULATORY"/>
    <property type="match status" value="1"/>
</dbReference>
<evidence type="ECO:0000256" key="4">
    <source>
        <dbReference type="ARBA" id="ARBA00023125"/>
    </source>
</evidence>
<dbReference type="Gene3D" id="6.10.250.690">
    <property type="match status" value="1"/>
</dbReference>
<dbReference type="SUPFAM" id="SSF46894">
    <property type="entry name" value="C-terminal effector domain of the bipartite response regulators"/>
    <property type="match status" value="1"/>
</dbReference>
<dbReference type="InterPro" id="IPR039420">
    <property type="entry name" value="WalR-like"/>
</dbReference>
<dbReference type="GO" id="GO:0006355">
    <property type="term" value="P:regulation of DNA-templated transcription"/>
    <property type="evidence" value="ECO:0007669"/>
    <property type="project" value="InterPro"/>
</dbReference>
<dbReference type="AlphaFoldDB" id="A0AAE5QUX9"/>
<evidence type="ECO:0000256" key="5">
    <source>
        <dbReference type="ARBA" id="ARBA00023163"/>
    </source>
</evidence>
<dbReference type="PROSITE" id="PS51755">
    <property type="entry name" value="OMPR_PHOB"/>
    <property type="match status" value="1"/>
</dbReference>
<sequence length="147" mass="15801">TALGHKVTQVATGPLALQAASDATFDAVILDRMLPGLDGLEVLRDLRAIPNRVPVLVLTALGGIADRVDGLDAGADDYLVKPFAFVELAARLNALARRVPGPEQATRIEVGEIALDLLRREVTRCGKPVHLQPREFALLEQLMRHAG</sequence>
<dbReference type="SMART" id="SM00448">
    <property type="entry name" value="REC"/>
    <property type="match status" value="1"/>
</dbReference>
<accession>A0AAE5QUX9</accession>
<dbReference type="GO" id="GO:0005829">
    <property type="term" value="C:cytosol"/>
    <property type="evidence" value="ECO:0007669"/>
    <property type="project" value="TreeGrafter"/>
</dbReference>
<dbReference type="Pfam" id="PF00072">
    <property type="entry name" value="Response_reg"/>
    <property type="match status" value="1"/>
</dbReference>
<dbReference type="Gene3D" id="1.10.10.10">
    <property type="entry name" value="Winged helix-like DNA-binding domain superfamily/Winged helix DNA-binding domain"/>
    <property type="match status" value="1"/>
</dbReference>
<dbReference type="RefSeq" id="WP_099812038.1">
    <property type="nucleotide sequence ID" value="NZ_PEJG01000202.1"/>
</dbReference>
<name>A0AAE5QUX9_STAEP</name>
<feature type="domain" description="Response regulatory" evidence="8">
    <location>
        <begin position="1"/>
        <end position="96"/>
    </location>
</feature>
<dbReference type="GO" id="GO:0000156">
    <property type="term" value="F:phosphorelay response regulator activity"/>
    <property type="evidence" value="ECO:0007669"/>
    <property type="project" value="TreeGrafter"/>
</dbReference>
<keyword evidence="4 7" id="KW-0238">DNA-binding</keyword>
<keyword evidence="1 6" id="KW-0597">Phosphoprotein</keyword>
<feature type="domain" description="OmpR/PhoB-type" evidence="9">
    <location>
        <begin position="105"/>
        <end position="147"/>
    </location>
</feature>
<dbReference type="PANTHER" id="PTHR48111">
    <property type="entry name" value="REGULATOR OF RPOS"/>
    <property type="match status" value="1"/>
</dbReference>
<dbReference type="InterPro" id="IPR036388">
    <property type="entry name" value="WH-like_DNA-bd_sf"/>
</dbReference>
<proteinExistence type="predicted"/>
<evidence type="ECO:0000313" key="11">
    <source>
        <dbReference type="Proteomes" id="UP000228502"/>
    </source>
</evidence>
<dbReference type="InterPro" id="IPR011006">
    <property type="entry name" value="CheY-like_superfamily"/>
</dbReference>
<evidence type="ECO:0000256" key="2">
    <source>
        <dbReference type="ARBA" id="ARBA00023012"/>
    </source>
</evidence>
<evidence type="ECO:0000259" key="8">
    <source>
        <dbReference type="PROSITE" id="PS50110"/>
    </source>
</evidence>
<gene>
    <name evidence="10" type="ORF">CTJ08_14255</name>
</gene>
<feature type="non-terminal residue" evidence="10">
    <location>
        <position position="1"/>
    </location>
</feature>
<dbReference type="GO" id="GO:0000976">
    <property type="term" value="F:transcription cis-regulatory region binding"/>
    <property type="evidence" value="ECO:0007669"/>
    <property type="project" value="TreeGrafter"/>
</dbReference>
<feature type="modified residue" description="4-aspartylphosphate" evidence="6">
    <location>
        <position position="31"/>
    </location>
</feature>
<keyword evidence="2" id="KW-0902">Two-component regulatory system</keyword>
<evidence type="ECO:0000256" key="6">
    <source>
        <dbReference type="PROSITE-ProRule" id="PRU00169"/>
    </source>
</evidence>